<feature type="region of interest" description="Disordered" evidence="2">
    <location>
        <begin position="205"/>
        <end position="236"/>
    </location>
</feature>
<evidence type="ECO:0000313" key="3">
    <source>
        <dbReference type="EMBL" id="THU91365.1"/>
    </source>
</evidence>
<evidence type="ECO:0000256" key="2">
    <source>
        <dbReference type="SAM" id="MobiDB-lite"/>
    </source>
</evidence>
<dbReference type="AlphaFoldDB" id="A0A4S8LUG1"/>
<feature type="region of interest" description="Disordered" evidence="2">
    <location>
        <begin position="85"/>
        <end position="167"/>
    </location>
</feature>
<dbReference type="EMBL" id="ML179254">
    <property type="protein sequence ID" value="THU93219.1"/>
    <property type="molecule type" value="Genomic_DNA"/>
</dbReference>
<evidence type="ECO:0000256" key="1">
    <source>
        <dbReference type="SAM" id="Coils"/>
    </source>
</evidence>
<evidence type="ECO:0000313" key="4">
    <source>
        <dbReference type="EMBL" id="THU93219.1"/>
    </source>
</evidence>
<keyword evidence="1" id="KW-0175">Coiled coil</keyword>
<dbReference type="Proteomes" id="UP000297245">
    <property type="component" value="Unassembled WGS sequence"/>
</dbReference>
<organism evidence="4 5">
    <name type="scientific">Dendrothele bispora (strain CBS 962.96)</name>
    <dbReference type="NCBI Taxonomy" id="1314807"/>
    <lineage>
        <taxon>Eukaryota</taxon>
        <taxon>Fungi</taxon>
        <taxon>Dikarya</taxon>
        <taxon>Basidiomycota</taxon>
        <taxon>Agaricomycotina</taxon>
        <taxon>Agaricomycetes</taxon>
        <taxon>Agaricomycetidae</taxon>
        <taxon>Agaricales</taxon>
        <taxon>Agaricales incertae sedis</taxon>
        <taxon>Dendrothele</taxon>
    </lineage>
</organism>
<keyword evidence="5" id="KW-1185">Reference proteome</keyword>
<dbReference type="EMBL" id="ML179308">
    <property type="protein sequence ID" value="THU91365.1"/>
    <property type="molecule type" value="Genomic_DNA"/>
</dbReference>
<gene>
    <name evidence="4" type="ORF">K435DRAFT_861679</name>
    <name evidence="3" type="ORF">K435DRAFT_863498</name>
</gene>
<feature type="coiled-coil region" evidence="1">
    <location>
        <begin position="349"/>
        <end position="376"/>
    </location>
</feature>
<protein>
    <submittedName>
        <fullName evidence="4">Uncharacterized protein</fullName>
    </submittedName>
</protein>
<feature type="compositionally biased region" description="Acidic residues" evidence="2">
    <location>
        <begin position="120"/>
        <end position="138"/>
    </location>
</feature>
<name>A0A4S8LUG1_DENBC</name>
<evidence type="ECO:0000313" key="5">
    <source>
        <dbReference type="Proteomes" id="UP000297245"/>
    </source>
</evidence>
<feature type="compositionally biased region" description="Low complexity" evidence="2">
    <location>
        <begin position="90"/>
        <end position="107"/>
    </location>
</feature>
<sequence length="467" mass="52235">MIENSRTTVNLSSPRLNLSYAQVLHQNPSKTQPTCPITNEDSLEIPVRISGSTEEPVELKTIKYEESDFFNDENVPSTGLVSRSFKQHASGGSNISSSGPSSLGDRSFQSITRNRGIDEHEGEDDGEGSNDNGNDADDKENLAFPNHPEPASSTLSSNAEESDVEHKVDISLGLANPLPDKESRMPLNDITAAFEGFSMTDSSVNLKTPQSKDDNKAVDISSTAETPSTEASNEPSELCWVSLTDPNAPVTTRSTDTNTYVVRRSVIQNLPQLLDKYADLRAYPTRNAMFWARARAYEARDRYVMETYNEDGTRKVPRVVEVELVPKPVKQEVEGDWEEDWNEYEYFDEDDEELELEELEEQIQEQNEDEQTRNSVPSANGIPTTFSCPNSVPWYYVPYPQVHVGLVNGGQVQNSYAPNLYPSTSLPNPTAPRFSVNHGPRVSNPVSSNNEVYINLWYPWHRGMGRR</sequence>
<reference evidence="4 5" key="1">
    <citation type="journal article" date="2019" name="Nat. Ecol. Evol.">
        <title>Megaphylogeny resolves global patterns of mushroom evolution.</title>
        <authorList>
            <person name="Varga T."/>
            <person name="Krizsan K."/>
            <person name="Foldi C."/>
            <person name="Dima B."/>
            <person name="Sanchez-Garcia M."/>
            <person name="Sanchez-Ramirez S."/>
            <person name="Szollosi G.J."/>
            <person name="Szarkandi J.G."/>
            <person name="Papp V."/>
            <person name="Albert L."/>
            <person name="Andreopoulos W."/>
            <person name="Angelini C."/>
            <person name="Antonin V."/>
            <person name="Barry K.W."/>
            <person name="Bougher N.L."/>
            <person name="Buchanan P."/>
            <person name="Buyck B."/>
            <person name="Bense V."/>
            <person name="Catcheside P."/>
            <person name="Chovatia M."/>
            <person name="Cooper J."/>
            <person name="Damon W."/>
            <person name="Desjardin D."/>
            <person name="Finy P."/>
            <person name="Geml J."/>
            <person name="Haridas S."/>
            <person name="Hughes K."/>
            <person name="Justo A."/>
            <person name="Karasinski D."/>
            <person name="Kautmanova I."/>
            <person name="Kiss B."/>
            <person name="Kocsube S."/>
            <person name="Kotiranta H."/>
            <person name="LaButti K.M."/>
            <person name="Lechner B.E."/>
            <person name="Liimatainen K."/>
            <person name="Lipzen A."/>
            <person name="Lukacs Z."/>
            <person name="Mihaltcheva S."/>
            <person name="Morgado L.N."/>
            <person name="Niskanen T."/>
            <person name="Noordeloos M.E."/>
            <person name="Ohm R.A."/>
            <person name="Ortiz-Santana B."/>
            <person name="Ovrebo C."/>
            <person name="Racz N."/>
            <person name="Riley R."/>
            <person name="Savchenko A."/>
            <person name="Shiryaev A."/>
            <person name="Soop K."/>
            <person name="Spirin V."/>
            <person name="Szebenyi C."/>
            <person name="Tomsovsky M."/>
            <person name="Tulloss R.E."/>
            <person name="Uehling J."/>
            <person name="Grigoriev I.V."/>
            <person name="Vagvolgyi C."/>
            <person name="Papp T."/>
            <person name="Martin F.M."/>
            <person name="Miettinen O."/>
            <person name="Hibbett D.S."/>
            <person name="Nagy L.G."/>
        </authorList>
    </citation>
    <scope>NUCLEOTIDE SEQUENCE [LARGE SCALE GENOMIC DNA]</scope>
    <source>
        <strain evidence="4 5">CBS 962.96</strain>
    </source>
</reference>
<accession>A0A4S8LUG1</accession>
<proteinExistence type="predicted"/>
<feature type="compositionally biased region" description="Low complexity" evidence="2">
    <location>
        <begin position="221"/>
        <end position="232"/>
    </location>
</feature>